<dbReference type="InterPro" id="IPR007099">
    <property type="entry name" value="RNA-dir_pol_NSvirus"/>
</dbReference>
<evidence type="ECO:0000313" key="8">
    <source>
        <dbReference type="EMBL" id="AWA82264.1"/>
    </source>
</evidence>
<dbReference type="GO" id="GO:0003968">
    <property type="term" value="F:RNA-directed RNA polymerase activity"/>
    <property type="evidence" value="ECO:0007669"/>
    <property type="project" value="UniProtKB-KW"/>
</dbReference>
<feature type="domain" description="RdRp catalytic" evidence="7">
    <location>
        <begin position="959"/>
        <end position="1136"/>
    </location>
</feature>
<name>A0A2U3TMP5_9VIRU</name>
<dbReference type="GO" id="GO:0039694">
    <property type="term" value="P:viral RNA genome replication"/>
    <property type="evidence" value="ECO:0007669"/>
    <property type="project" value="InterPro"/>
</dbReference>
<dbReference type="PROSITE" id="PS50525">
    <property type="entry name" value="RDRP_SSRNA_NEG_SEG"/>
    <property type="match status" value="1"/>
</dbReference>
<reference evidence="8" key="1">
    <citation type="journal article" date="2018" name="Virus Evol.">
        <title>The virome of Drosophila suzukii, an invasive pest of soft fruit.</title>
        <authorList>
            <person name="Medd N.C."/>
            <person name="Fellous S."/>
            <person name="Waldron F.M."/>
            <person name="Xuereb A."/>
            <person name="Nakai M."/>
            <person name="Cross J.V."/>
            <person name="Obbard D.J."/>
        </authorList>
    </citation>
    <scope>NUCLEOTIDE SEQUENCE</scope>
    <source>
        <strain evidence="8">Jap1</strain>
    </source>
</reference>
<sequence length="2261" mass="261100">MNVTNLFERIKVLIKERSIESENLVFNIIERSKTTDTIFKIGDIKLKDEEEMTPFGLKPINTNKTPDILIKKGDNYWIGDITVTRAQWTALSIKTNKYFSDIQLLKQSNPTKRFNDIYIIIHESCNNIINDLKPLLDLFDVPYSVKILINQTKQSIININKKIKELEISAGADFDKLREMLFKDTNKKPSEIGSNKSIPKYTPKLSEEQLADMIFRKMKTDKVDESDMIDEHFNLSSVLNQLKINNDEDFKPRKINSSLPYLINMEESLQTGPIDMLEEYRDDLALNSSNQSFILQMLPVNEHLNIMKKITTDYNETSKNANTKNTDKYKFREELKKKYGQSIQYWSHTKNLTRSGNEHHDLVQEYMNLNEKINAKKEPESIPSSEWTKCFELQEDLNNYLSTKTELNMKSSNINFDIPDYGIDREERNIADIKPVFDKINNSKGFVLASIIRKFVNDLAYMPAISKAGIYYSIPVYKNCIFGVLTNNNIGSKNPHYAFFTITRFKKDKEHSLFRTDSINNLSADINKHYPNLLRTIEETENYFYTITTLQKYTLEKFSKLNNIDSEFRCHAMSMGLMISTLDKEKTESYFSKYIGGMTHLLLDLHQKPSEILDLMKYLVSMPFSARCSVKALLLDKLNIMKKTPLDIWLILKIIGFFHRNVVFNKINKPNKMIITPSGISSMSFNVTGNYAMFFDESFVTSNLVLYLSESQLLFHARPKKLYNSQFLDKACIKVAENNKQMDMEESSDISTWVIDGLPKDNEDFPFDSDYGFSRDALYYAQLDEDNILSKYADSIKTRISGIMKELSLHNLSMRGGCIEQETMAEREKEFNEKINNNKIRNSDDYKQKKKEKLSFGKSITSLKGGLDYMADIIKTDNTDKARVINIALDTLDRKMLFNMSEKEQRGSGRPIGSPSFTTKQKLYLIEHTYKIIDKDQNENLLVKGVNRSAKISSIVTNSIKTAVDKNMKEIFHIVMDQSQFSEGDNLRKFKSNIQDNLLIPQGLKGDLMDIIDSMMERVQFFTRLPDRIKEEDLIKYNFKSNGIIGKAGWVQGMLNLSSTHIHIISVKWLAKLFNLYYSKFKGYDAPEIICEHIVNSDDSYCIVIGHDREQIMDFYDFLIYGKKMFCLRQNKKKSYLSKFLGEIIQKYVAHGSVVNIWAKQAISVFNNNQGIDLTKDISSSIGVLQNLIRDGAPETMCTYLRSELKNQLFRLYNLGKNKSNSLSKLNIDYSLLPCELGGWPSRLPTFDICQAGSPAQSTFCMNYYKLNPDCIEYNVTTAAVMLNNYRISTNDDKTIIYEDGKDNNFKNETEKMKNKLADVLKLSSLDDDIIFIDEENIDELTQYELAVRKLPESNTDSNFSKSMLNPFCFIIPCSKNVSDTIKTLKGFEYTPSGMAGLLKIRSSIKTAVSDLNDILNTMLINLSESGFSKDLRARSKANAAIAGDKSVMLSGYRSRFTLIRAYNALIKVYFSVKKEKIDEYKNIVLVLLNDRTTRSQIAKSISSKAQLTSKHQMGNTIVTKLPNPYDDLETSNDLQLVLSEMAKPGILAQEGYEMKIPSNFESDKITIINLFKDWIDSTEDKVNCYKAIYFHYLNSRRVRWFTGYYIDNTTILTALKTIYSVSRDGAFVEGYQMGSLTNIPLKSRTINDNYNVIIMTIWELLLYCYKNCKINDETANKWETIAKSIEIDHEMYKGNVIDLLNDRTRVMEINNYLHDNDKRYLSALLFLVKGDHKLLIENNKQMDGMTIDWIKEQEITKNLSGKIVYRGEFEVRLCKGNYSIIIDGKPGDINMIKANTNDIHIISKMIFQFLTRVQFEGYNKPKSYKKTFLTGFFKNNKCNMSQFLISTDRFGLNTIVSNSERFKKFLSIVDDFNDEFIPFNYIPSLATNRSIPEAYSEYEYNHSTRCIRAKVEKMHRKYDYINGGSIEELVTESVNIISLKDTLYMVDYKIIKDTGFLNVEGIPVQKLIEKGIMRHITRNEYHKISSSSAIGIIKDIITEEKIFYRSMINLFNTCRDDNIFKTSVTNDIELEEVIIEVSTASTMGILKSMAQNLDDPEIMDFDDNYITDKDEIKIDDVSLIKGMLSIIGRQITSQSIISTIPGMLFNETTSKILKCLKEADDDIKNGDWEYRDDNKDDHIINMMSIIENIITEERFKNVEIPSDSMKEKRRKTMRNLEIDQIIEEMIQTGIMVKAVTVNKTSKYFDHLKKLFDDDNFEDMDIEYIRQNDPIDFTNSTFLDKNLRIATIMDGYSGHVYSIVE</sequence>
<evidence type="ECO:0000256" key="3">
    <source>
        <dbReference type="ARBA" id="ARBA00022679"/>
    </source>
</evidence>
<evidence type="ECO:0000256" key="4">
    <source>
        <dbReference type="ARBA" id="ARBA00030285"/>
    </source>
</evidence>
<evidence type="ECO:0000256" key="6">
    <source>
        <dbReference type="ARBA" id="ARBA00031012"/>
    </source>
</evidence>
<organism evidence="8">
    <name type="scientific">Notori virus</name>
    <dbReference type="NCBI Taxonomy" id="2170595"/>
    <lineage>
        <taxon>Viruses</taxon>
        <taxon>Riboviria</taxon>
        <taxon>Orthornavirae</taxon>
        <taxon>Negarnaviricota</taxon>
        <taxon>Polyploviricotina</taxon>
        <taxon>Bunyaviricetes</taxon>
        <taxon>Elliovirales</taxon>
        <taxon>Phasmaviridae</taxon>
    </lineage>
</organism>
<evidence type="ECO:0000256" key="5">
    <source>
        <dbReference type="ARBA" id="ARBA00030436"/>
    </source>
</evidence>
<proteinExistence type="predicted"/>
<evidence type="ECO:0000256" key="1">
    <source>
        <dbReference type="ARBA" id="ARBA00012494"/>
    </source>
</evidence>
<keyword evidence="8" id="KW-0548">Nucleotidyltransferase</keyword>
<evidence type="ECO:0000259" key="7">
    <source>
        <dbReference type="PROSITE" id="PS50525"/>
    </source>
</evidence>
<protein>
    <recommendedName>
        <fullName evidence="2">RNA-directed RNA polymerase L</fullName>
        <ecNumber evidence="1">2.7.7.48</ecNumber>
    </recommendedName>
    <alternativeName>
        <fullName evidence="4">Large structural protein</fullName>
    </alternativeName>
    <alternativeName>
        <fullName evidence="6">Replicase</fullName>
    </alternativeName>
    <alternativeName>
        <fullName evidence="5">Transcriptase</fullName>
    </alternativeName>
</protein>
<accession>A0A2U3TMP5</accession>
<dbReference type="EC" id="2.7.7.48" evidence="1"/>
<keyword evidence="3" id="KW-0808">Transferase</keyword>
<keyword evidence="8" id="KW-0696">RNA-directed RNA polymerase</keyword>
<evidence type="ECO:0000256" key="2">
    <source>
        <dbReference type="ARBA" id="ARBA00018602"/>
    </source>
</evidence>
<dbReference type="EMBL" id="MF893255">
    <property type="protein sequence ID" value="AWA82264.1"/>
    <property type="molecule type" value="Genomic_RNA"/>
</dbReference>